<dbReference type="AlphaFoldDB" id="A0A1W1B9L4"/>
<reference evidence="8" key="1">
    <citation type="submission" date="2016-10" db="EMBL/GenBank/DDBJ databases">
        <authorList>
            <person name="de Groot N.N."/>
        </authorList>
    </citation>
    <scope>NUCLEOTIDE SEQUENCE</scope>
</reference>
<accession>A0A1W1B9L4</accession>
<organism evidence="8">
    <name type="scientific">hydrothermal vent metagenome</name>
    <dbReference type="NCBI Taxonomy" id="652676"/>
    <lineage>
        <taxon>unclassified sequences</taxon>
        <taxon>metagenomes</taxon>
        <taxon>ecological metagenomes</taxon>
    </lineage>
</organism>
<keyword evidence="6" id="KW-0234">DNA repair</keyword>
<dbReference type="PANTHER" id="PTHR30446">
    <property type="entry name" value="RECOMBINATION PROTEIN RECR"/>
    <property type="match status" value="1"/>
</dbReference>
<evidence type="ECO:0000256" key="2">
    <source>
        <dbReference type="ARBA" id="ARBA00022763"/>
    </source>
</evidence>
<dbReference type="PROSITE" id="PS50880">
    <property type="entry name" value="TOPRIM"/>
    <property type="match status" value="1"/>
</dbReference>
<dbReference type="InterPro" id="IPR023627">
    <property type="entry name" value="Rcmb_RecR"/>
</dbReference>
<feature type="domain" description="Toprim" evidence="7">
    <location>
        <begin position="81"/>
        <end position="167"/>
    </location>
</feature>
<keyword evidence="3" id="KW-0863">Zinc-finger</keyword>
<evidence type="ECO:0000256" key="6">
    <source>
        <dbReference type="ARBA" id="ARBA00023204"/>
    </source>
</evidence>
<dbReference type="GO" id="GO:0006281">
    <property type="term" value="P:DNA repair"/>
    <property type="evidence" value="ECO:0007669"/>
    <property type="project" value="UniProtKB-KW"/>
</dbReference>
<dbReference type="GO" id="GO:0006310">
    <property type="term" value="P:DNA recombination"/>
    <property type="evidence" value="ECO:0007669"/>
    <property type="project" value="UniProtKB-KW"/>
</dbReference>
<evidence type="ECO:0000256" key="1">
    <source>
        <dbReference type="ARBA" id="ARBA00022723"/>
    </source>
</evidence>
<dbReference type="PROSITE" id="PS01300">
    <property type="entry name" value="RECR"/>
    <property type="match status" value="1"/>
</dbReference>
<dbReference type="Pfam" id="PF21175">
    <property type="entry name" value="RecR_C"/>
    <property type="match status" value="1"/>
</dbReference>
<dbReference type="GO" id="GO:0008270">
    <property type="term" value="F:zinc ion binding"/>
    <property type="evidence" value="ECO:0007669"/>
    <property type="project" value="UniProtKB-KW"/>
</dbReference>
<dbReference type="NCBIfam" id="TIGR00615">
    <property type="entry name" value="recR"/>
    <property type="match status" value="1"/>
</dbReference>
<dbReference type="Gene3D" id="3.40.1360.10">
    <property type="match status" value="1"/>
</dbReference>
<dbReference type="GO" id="GO:0003677">
    <property type="term" value="F:DNA binding"/>
    <property type="evidence" value="ECO:0007669"/>
    <property type="project" value="InterPro"/>
</dbReference>
<keyword evidence="5" id="KW-0233">DNA recombination</keyword>
<dbReference type="InterPro" id="IPR000093">
    <property type="entry name" value="DNA_Rcmb_RecR"/>
</dbReference>
<dbReference type="InterPro" id="IPR015967">
    <property type="entry name" value="Rcmb_RecR_Znf"/>
</dbReference>
<sequence length="190" mass="21355">MNRSLEKFNKLVEALEQLPTIGKKSATRLAYHMVTKDSFGALRLSHAIEDAISAIKRCQKCGAMSEDELCPICCDERRDARLLCIVESAKDILLLEENGLFDGKYFVLESLDEINVNALIERVEEDGVEEIIFALTPSIQNDAVILYIEDKFADYELKFTKIAQGVPTGVSLENIDILSLSRALEDRVRI</sequence>
<dbReference type="InterPro" id="IPR034137">
    <property type="entry name" value="TOPRIM_RecR"/>
</dbReference>
<evidence type="ECO:0000313" key="8">
    <source>
        <dbReference type="EMBL" id="SFV50147.1"/>
    </source>
</evidence>
<dbReference type="SUPFAM" id="SSF111304">
    <property type="entry name" value="Recombination protein RecR"/>
    <property type="match status" value="1"/>
</dbReference>
<keyword evidence="2" id="KW-0227">DNA damage</keyword>
<keyword evidence="4" id="KW-0862">Zinc</keyword>
<dbReference type="HAMAP" id="MF_00017">
    <property type="entry name" value="RecR"/>
    <property type="match status" value="1"/>
</dbReference>
<evidence type="ECO:0000259" key="7">
    <source>
        <dbReference type="PROSITE" id="PS50880"/>
    </source>
</evidence>
<gene>
    <name evidence="8" type="ORF">MNB_SM-7-1531</name>
</gene>
<dbReference type="CDD" id="cd01025">
    <property type="entry name" value="TOPRIM_recR"/>
    <property type="match status" value="1"/>
</dbReference>
<evidence type="ECO:0000256" key="3">
    <source>
        <dbReference type="ARBA" id="ARBA00022771"/>
    </source>
</evidence>
<dbReference type="EMBL" id="FPHB01000010">
    <property type="protein sequence ID" value="SFV50147.1"/>
    <property type="molecule type" value="Genomic_DNA"/>
</dbReference>
<dbReference type="Pfam" id="PF21176">
    <property type="entry name" value="RecR_HhH"/>
    <property type="match status" value="1"/>
</dbReference>
<dbReference type="PANTHER" id="PTHR30446:SF0">
    <property type="entry name" value="RECOMBINATION PROTEIN RECR"/>
    <property type="match status" value="1"/>
</dbReference>
<dbReference type="Pfam" id="PF02132">
    <property type="entry name" value="RecR_ZnF"/>
    <property type="match status" value="1"/>
</dbReference>
<proteinExistence type="inferred from homology"/>
<dbReference type="InterPro" id="IPR006171">
    <property type="entry name" value="TOPRIM_dom"/>
</dbReference>
<protein>
    <submittedName>
        <fullName evidence="8">Recombination protein RecR</fullName>
    </submittedName>
</protein>
<dbReference type="Gene3D" id="1.10.8.420">
    <property type="entry name" value="RecR Domain 1"/>
    <property type="match status" value="1"/>
</dbReference>
<name>A0A1W1B9L4_9ZZZZ</name>
<evidence type="ECO:0000256" key="4">
    <source>
        <dbReference type="ARBA" id="ARBA00022833"/>
    </source>
</evidence>
<evidence type="ECO:0000256" key="5">
    <source>
        <dbReference type="ARBA" id="ARBA00023172"/>
    </source>
</evidence>
<keyword evidence="1" id="KW-0479">Metal-binding</keyword>